<name>A0ABU3Y5E5_9SPHN</name>
<evidence type="ECO:0000313" key="2">
    <source>
        <dbReference type="EMBL" id="MDV3456509.1"/>
    </source>
</evidence>
<comment type="caution">
    <text evidence="2">The sequence shown here is derived from an EMBL/GenBank/DDBJ whole genome shotgun (WGS) entry which is preliminary data.</text>
</comment>
<evidence type="ECO:0000313" key="3">
    <source>
        <dbReference type="Proteomes" id="UP001273531"/>
    </source>
</evidence>
<dbReference type="Gene3D" id="3.20.20.140">
    <property type="entry name" value="Metal-dependent hydrolases"/>
    <property type="match status" value="1"/>
</dbReference>
<keyword evidence="3" id="KW-1185">Reference proteome</keyword>
<feature type="domain" description="Amidohydrolase-related" evidence="1">
    <location>
        <begin position="7"/>
        <end position="264"/>
    </location>
</feature>
<reference evidence="2 3" key="1">
    <citation type="submission" date="2023-10" db="EMBL/GenBank/DDBJ databases">
        <title>Sphingomonas sp. HF-S4 16S ribosomal RNA gene Genome sequencing and assembly.</title>
        <authorList>
            <person name="Lee H."/>
        </authorList>
    </citation>
    <scope>NUCLEOTIDE SEQUENCE [LARGE SCALE GENOMIC DNA]</scope>
    <source>
        <strain evidence="2 3">HF-S4</strain>
    </source>
</reference>
<protein>
    <submittedName>
        <fullName evidence="2">Amidohydrolase family protein</fullName>
    </submittedName>
</protein>
<evidence type="ECO:0000259" key="1">
    <source>
        <dbReference type="Pfam" id="PF04909"/>
    </source>
</evidence>
<dbReference type="InterPro" id="IPR032466">
    <property type="entry name" value="Metal_Hydrolase"/>
</dbReference>
<dbReference type="InterPro" id="IPR006680">
    <property type="entry name" value="Amidohydro-rel"/>
</dbReference>
<dbReference type="EMBL" id="JAWJEJ010000001">
    <property type="protein sequence ID" value="MDV3456509.1"/>
    <property type="molecule type" value="Genomic_DNA"/>
</dbReference>
<gene>
    <name evidence="2" type="ORF">RZN05_05895</name>
</gene>
<dbReference type="Pfam" id="PF04909">
    <property type="entry name" value="Amidohydro_2"/>
    <property type="match status" value="1"/>
</dbReference>
<dbReference type="SUPFAM" id="SSF51556">
    <property type="entry name" value="Metallo-dependent hydrolases"/>
    <property type="match status" value="1"/>
</dbReference>
<dbReference type="Proteomes" id="UP001273531">
    <property type="component" value="Unassembled WGS sequence"/>
</dbReference>
<dbReference type="PANTHER" id="PTHR35563:SF2">
    <property type="entry name" value="BARREL METAL-DEPENDENT HYDROLASE, PUTATIVE (AFU_ORTHOLOGUE AFUA_1G16240)-RELATED"/>
    <property type="match status" value="1"/>
</dbReference>
<dbReference type="InterPro" id="IPR052358">
    <property type="entry name" value="Aro_Compnd_Degr_Hydrolases"/>
</dbReference>
<accession>A0ABU3Y5E5</accession>
<organism evidence="2 3">
    <name type="scientific">Sphingomonas agrestis</name>
    <dbReference type="NCBI Taxonomy" id="3080540"/>
    <lineage>
        <taxon>Bacteria</taxon>
        <taxon>Pseudomonadati</taxon>
        <taxon>Pseudomonadota</taxon>
        <taxon>Alphaproteobacteria</taxon>
        <taxon>Sphingomonadales</taxon>
        <taxon>Sphingomonadaceae</taxon>
        <taxon>Sphingomonas</taxon>
    </lineage>
</organism>
<proteinExistence type="predicted"/>
<sequence>MIEPPVIDAHAHIFTRVMPFTDTAWTRPDYDYPDEAYLADLDAHGIAFGVVTAASLFGEYNDYTLAALAQHKRLRATVMLDPDTSPAELASLKAQGVCGVRFQIPLKADLPDLTGYRFRRFATRLADAGMHLELNLGGEQLAAMLPALADLPLPIAVDHFGLLRSEGEMEGPGFLALLRAVQVGRTWVKISAGFRLPEARLEAYAARLLTEAGPGRLFWGSDAPFVGAEERVTYMQTLETLVRIVPDARDRRAMSDAALRFYFF</sequence>
<dbReference type="PANTHER" id="PTHR35563">
    <property type="entry name" value="BARREL METAL-DEPENDENT HYDROLASE, PUTATIVE (AFU_ORTHOLOGUE AFUA_1G16240)-RELATED"/>
    <property type="match status" value="1"/>
</dbReference>
<dbReference type="RefSeq" id="WP_317225689.1">
    <property type="nucleotide sequence ID" value="NZ_JAWJEJ010000001.1"/>
</dbReference>